<organism evidence="5 6">
    <name type="scientific">Thermococcus barossii</name>
    <dbReference type="NCBI Taxonomy" id="54077"/>
    <lineage>
        <taxon>Archaea</taxon>
        <taxon>Methanobacteriati</taxon>
        <taxon>Methanobacteriota</taxon>
        <taxon>Thermococci</taxon>
        <taxon>Thermococcales</taxon>
        <taxon>Thermococcaceae</taxon>
        <taxon>Thermococcus</taxon>
    </lineage>
</organism>
<dbReference type="RefSeq" id="WP_088864797.1">
    <property type="nucleotide sequence ID" value="NZ_CP015101.1"/>
</dbReference>
<evidence type="ECO:0000313" key="5">
    <source>
        <dbReference type="EMBL" id="ASJ04781.1"/>
    </source>
</evidence>
<protein>
    <submittedName>
        <fullName evidence="5">Biotin--[acetyl-CoA-carboxylase] ligase</fullName>
    </submittedName>
</protein>
<dbReference type="Proteomes" id="UP000250272">
    <property type="component" value="Chromosome"/>
</dbReference>
<name>A0A2Z2MR72_9EURY</name>
<dbReference type="CDD" id="cd16442">
    <property type="entry name" value="BPL"/>
    <property type="match status" value="1"/>
</dbReference>
<dbReference type="SUPFAM" id="SSF55681">
    <property type="entry name" value="Class II aaRS and biotin synthetases"/>
    <property type="match status" value="1"/>
</dbReference>
<dbReference type="InterPro" id="IPR004143">
    <property type="entry name" value="BPL_LPL_catalytic"/>
</dbReference>
<evidence type="ECO:0000256" key="1">
    <source>
        <dbReference type="ARBA" id="ARBA00022598"/>
    </source>
</evidence>
<dbReference type="Pfam" id="PF02237">
    <property type="entry name" value="BPL_C"/>
    <property type="match status" value="1"/>
</dbReference>
<dbReference type="PANTHER" id="PTHR12835:SF5">
    <property type="entry name" value="BIOTIN--PROTEIN LIGASE"/>
    <property type="match status" value="1"/>
</dbReference>
<evidence type="ECO:0000313" key="6">
    <source>
        <dbReference type="Proteomes" id="UP000250272"/>
    </source>
</evidence>
<dbReference type="SUPFAM" id="SSF50037">
    <property type="entry name" value="C-terminal domain of transcriptional repressors"/>
    <property type="match status" value="1"/>
</dbReference>
<dbReference type="GO" id="GO:0005737">
    <property type="term" value="C:cytoplasm"/>
    <property type="evidence" value="ECO:0007669"/>
    <property type="project" value="TreeGrafter"/>
</dbReference>
<dbReference type="InterPro" id="IPR045864">
    <property type="entry name" value="aa-tRNA-synth_II/BPL/LPL"/>
</dbReference>
<evidence type="ECO:0000256" key="3">
    <source>
        <dbReference type="ARBA" id="ARBA00022840"/>
    </source>
</evidence>
<dbReference type="NCBIfam" id="NF006206">
    <property type="entry name" value="PRK08330.1"/>
    <property type="match status" value="1"/>
</dbReference>
<accession>A0A2Z2MR72</accession>
<dbReference type="InterPro" id="IPR003142">
    <property type="entry name" value="BPL_C"/>
</dbReference>
<dbReference type="InterPro" id="IPR004408">
    <property type="entry name" value="Biotin_CoA_COase_ligase"/>
</dbReference>
<proteinExistence type="predicted"/>
<dbReference type="NCBIfam" id="TIGR00121">
    <property type="entry name" value="birA_ligase"/>
    <property type="match status" value="1"/>
</dbReference>
<keyword evidence="6" id="KW-1185">Reference proteome</keyword>
<evidence type="ECO:0000259" key="4">
    <source>
        <dbReference type="PROSITE" id="PS51733"/>
    </source>
</evidence>
<dbReference type="PANTHER" id="PTHR12835">
    <property type="entry name" value="BIOTIN PROTEIN LIGASE"/>
    <property type="match status" value="1"/>
</dbReference>
<dbReference type="Gene3D" id="2.30.30.100">
    <property type="match status" value="1"/>
</dbReference>
<dbReference type="KEGG" id="tbs:A3L01_05155"/>
<dbReference type="AlphaFoldDB" id="A0A2Z2MR72"/>
<dbReference type="EMBL" id="CP015101">
    <property type="protein sequence ID" value="ASJ04781.1"/>
    <property type="molecule type" value="Genomic_DNA"/>
</dbReference>
<dbReference type="GO" id="GO:0004077">
    <property type="term" value="F:biotin--[biotin carboxyl-carrier protein] ligase activity"/>
    <property type="evidence" value="ECO:0007669"/>
    <property type="project" value="InterPro"/>
</dbReference>
<dbReference type="OrthoDB" id="46252at2157"/>
<gene>
    <name evidence="5" type="ORF">A3L01_05155</name>
</gene>
<dbReference type="Gene3D" id="3.30.930.10">
    <property type="entry name" value="Bira Bifunctional Protein, Domain 2"/>
    <property type="match status" value="1"/>
</dbReference>
<sequence>MGEGRGISVGIRVISLDEVDSTNEYAKKIARKVPEGTVVLAKRQTAGRGRKGRRWESPEGGLWMSVILKPQRVDSRLVFVGALAVVDTLSEFGLSPGIKWPNDVWVAGRKIAGILTEGRAGEYTVLGIGLNVNNPIPPELQGDAVSMLELIGTPLPLDRVLERLLFHLNAWYRVFKERPGLMMAKVRERTFILGRTVKIIQDYNVLIGRAVDVLDDGSLLLDIDGQLRRILYGDVSLRLF</sequence>
<dbReference type="InterPro" id="IPR008988">
    <property type="entry name" value="Transcriptional_repressor_C"/>
</dbReference>
<keyword evidence="3" id="KW-0067">ATP-binding</keyword>
<reference evidence="5 6" key="1">
    <citation type="submission" date="2016-04" db="EMBL/GenBank/DDBJ databases">
        <title>Complete genome sequence of Thermococcus barossii type strain SHCK-94.</title>
        <authorList>
            <person name="Oger P.M."/>
        </authorList>
    </citation>
    <scope>NUCLEOTIDE SEQUENCE [LARGE SCALE GENOMIC DNA]</scope>
    <source>
        <strain evidence="5 6">SHCK-94</strain>
    </source>
</reference>
<keyword evidence="1 5" id="KW-0436">Ligase</keyword>
<dbReference type="Pfam" id="PF03099">
    <property type="entry name" value="BPL_LplA_LipB"/>
    <property type="match status" value="1"/>
</dbReference>
<dbReference type="GeneID" id="33326136"/>
<dbReference type="GO" id="GO:0005524">
    <property type="term" value="F:ATP binding"/>
    <property type="evidence" value="ECO:0007669"/>
    <property type="project" value="UniProtKB-KW"/>
</dbReference>
<feature type="domain" description="BPL/LPL catalytic" evidence="4">
    <location>
        <begin position="1"/>
        <end position="176"/>
    </location>
</feature>
<dbReference type="PROSITE" id="PS51733">
    <property type="entry name" value="BPL_LPL_CATALYTIC"/>
    <property type="match status" value="1"/>
</dbReference>
<evidence type="ECO:0000256" key="2">
    <source>
        <dbReference type="ARBA" id="ARBA00022741"/>
    </source>
</evidence>
<keyword evidence="2" id="KW-0547">Nucleotide-binding</keyword>